<sequence>MGKVKALAGAVVALVKKLDDNRDRVADHADTAAKTGKLVAAATMAGATVAAPTGLTALGVSVGVVSAPAIVTAAPVIVSIAGGVMLFSAAASLYTKVRKKRLSRE</sequence>
<keyword evidence="1" id="KW-0812">Transmembrane</keyword>
<keyword evidence="3" id="KW-1185">Reference proteome</keyword>
<protein>
    <submittedName>
        <fullName evidence="2">Uncharacterized protein</fullName>
    </submittedName>
</protein>
<keyword evidence="1" id="KW-0472">Membrane</keyword>
<comment type="caution">
    <text evidence="2">The sequence shown here is derived from an EMBL/GenBank/DDBJ whole genome shotgun (WGS) entry which is preliminary data.</text>
</comment>
<dbReference type="Proteomes" id="UP001617213">
    <property type="component" value="Unassembled WGS sequence"/>
</dbReference>
<feature type="transmembrane region" description="Helical" evidence="1">
    <location>
        <begin position="38"/>
        <end position="64"/>
    </location>
</feature>
<dbReference type="EMBL" id="JBIUWZ010000014">
    <property type="protein sequence ID" value="MFJ2678818.1"/>
    <property type="molecule type" value="Genomic_DNA"/>
</dbReference>
<proteinExistence type="predicted"/>
<evidence type="ECO:0000313" key="3">
    <source>
        <dbReference type="Proteomes" id="UP001617213"/>
    </source>
</evidence>
<reference evidence="2 3" key="1">
    <citation type="submission" date="2024-10" db="EMBL/GenBank/DDBJ databases">
        <title>The Natural Products Discovery Center: Release of the First 8490 Sequenced Strains for Exploring Actinobacteria Biosynthetic Diversity.</title>
        <authorList>
            <person name="Kalkreuter E."/>
            <person name="Kautsar S.A."/>
            <person name="Yang D."/>
            <person name="Bader C.D."/>
            <person name="Teijaro C.N."/>
            <person name="Fluegel L."/>
            <person name="Davis C.M."/>
            <person name="Simpson J.R."/>
            <person name="Lauterbach L."/>
            <person name="Steele A.D."/>
            <person name="Gui C."/>
            <person name="Meng S."/>
            <person name="Li G."/>
            <person name="Viehrig K."/>
            <person name="Ye F."/>
            <person name="Su P."/>
            <person name="Kiefer A.F."/>
            <person name="Nichols A."/>
            <person name="Cepeda A.J."/>
            <person name="Yan W."/>
            <person name="Fan B."/>
            <person name="Jiang Y."/>
            <person name="Adhikari A."/>
            <person name="Zheng C.-J."/>
            <person name="Schuster L."/>
            <person name="Cowan T.M."/>
            <person name="Smanski M.J."/>
            <person name="Chevrette M.G."/>
            <person name="De Carvalho L.P.S."/>
            <person name="Shen B."/>
        </authorList>
    </citation>
    <scope>NUCLEOTIDE SEQUENCE [LARGE SCALE GENOMIC DNA]</scope>
    <source>
        <strain evidence="2 3">NPDC087581</strain>
    </source>
</reference>
<evidence type="ECO:0000256" key="1">
    <source>
        <dbReference type="SAM" id="Phobius"/>
    </source>
</evidence>
<dbReference type="RefSeq" id="WP_401381362.1">
    <property type="nucleotide sequence ID" value="NZ_JBIUWZ010000014.1"/>
</dbReference>
<evidence type="ECO:0000313" key="2">
    <source>
        <dbReference type="EMBL" id="MFJ2678818.1"/>
    </source>
</evidence>
<organism evidence="2 3">
    <name type="scientific">Pseudomonas sivasensis</name>
    <dbReference type="NCBI Taxonomy" id="1880678"/>
    <lineage>
        <taxon>Bacteria</taxon>
        <taxon>Pseudomonadati</taxon>
        <taxon>Pseudomonadota</taxon>
        <taxon>Gammaproteobacteria</taxon>
        <taxon>Pseudomonadales</taxon>
        <taxon>Pseudomonadaceae</taxon>
        <taxon>Pseudomonas</taxon>
    </lineage>
</organism>
<keyword evidence="1" id="KW-1133">Transmembrane helix</keyword>
<name>A0ABW8DZ11_9PSED</name>
<feature type="transmembrane region" description="Helical" evidence="1">
    <location>
        <begin position="70"/>
        <end position="94"/>
    </location>
</feature>
<accession>A0ABW8DZ11</accession>
<gene>
    <name evidence="2" type="ORF">ACIOWJ_12065</name>
</gene>